<dbReference type="EMBL" id="LFMY01000002">
    <property type="protein sequence ID" value="OKL63499.1"/>
    <property type="molecule type" value="Genomic_DNA"/>
</dbReference>
<dbReference type="GO" id="GO:0016491">
    <property type="term" value="F:oxidoreductase activity"/>
    <property type="evidence" value="ECO:0007669"/>
    <property type="project" value="UniProtKB-KW"/>
</dbReference>
<comment type="similarity">
    <text evidence="1">Belongs to the class-II pyridine nucleotide-disulfide oxidoreductase family.</text>
</comment>
<evidence type="ECO:0000256" key="3">
    <source>
        <dbReference type="ARBA" id="ARBA00023002"/>
    </source>
</evidence>
<keyword evidence="3" id="KW-0560">Oxidoreductase</keyword>
<evidence type="ECO:0000313" key="6">
    <source>
        <dbReference type="Proteomes" id="UP000214365"/>
    </source>
</evidence>
<sequence>MFDVLIIGGGPAGMAAAMSLGRACRTVAIFDSQQYRSEAAPMMPNVLHHDGERGDIYRTSAVEEMMEKYETLTFIDTYITTARNMNRETTQLCEVTNDKGATWIGRKLILATGTKDIMPAIKGYKEQWGHGIVHCLFCDGYEFLGGRVGVLGLPSPAELLPVLMAFPLAPDGVTIYTNGESYAIDLDTREALDTVAARGAKFDNRVIESISEDPEGVGIRLHFRTGLDQQVKMLLSHPLSVNRAEHLITGLGLETHAKAGHVICKGYFGETSLDGCFAAGDTSTITRTIPVALASGSLAGIGAAKQLALDEGLRAAQEGSAKKTRGSL</sequence>
<evidence type="ECO:0000259" key="4">
    <source>
        <dbReference type="Pfam" id="PF07992"/>
    </source>
</evidence>
<gene>
    <name evidence="5" type="ORF">UA08_01556</name>
</gene>
<dbReference type="PRINTS" id="PR00469">
    <property type="entry name" value="PNDRDTASEII"/>
</dbReference>
<dbReference type="AlphaFoldDB" id="A0A1Q5QCG6"/>
<dbReference type="InterPro" id="IPR023753">
    <property type="entry name" value="FAD/NAD-binding_dom"/>
</dbReference>
<organism evidence="5 6">
    <name type="scientific">Talaromyces atroroseus</name>
    <dbReference type="NCBI Taxonomy" id="1441469"/>
    <lineage>
        <taxon>Eukaryota</taxon>
        <taxon>Fungi</taxon>
        <taxon>Dikarya</taxon>
        <taxon>Ascomycota</taxon>
        <taxon>Pezizomycotina</taxon>
        <taxon>Eurotiomycetes</taxon>
        <taxon>Eurotiomycetidae</taxon>
        <taxon>Eurotiales</taxon>
        <taxon>Trichocomaceae</taxon>
        <taxon>Talaromyces</taxon>
        <taxon>Talaromyces sect. Trachyspermi</taxon>
    </lineage>
</organism>
<dbReference type="Proteomes" id="UP000214365">
    <property type="component" value="Unassembled WGS sequence"/>
</dbReference>
<name>A0A1Q5QCG6_TALAT</name>
<dbReference type="Gene3D" id="3.50.50.60">
    <property type="entry name" value="FAD/NAD(P)-binding domain"/>
    <property type="match status" value="2"/>
</dbReference>
<protein>
    <recommendedName>
        <fullName evidence="4">FAD/NAD(P)-binding domain-containing protein</fullName>
    </recommendedName>
</protein>
<evidence type="ECO:0000256" key="1">
    <source>
        <dbReference type="ARBA" id="ARBA00009333"/>
    </source>
</evidence>
<keyword evidence="6" id="KW-1185">Reference proteome</keyword>
<reference evidence="5 6" key="1">
    <citation type="submission" date="2015-06" db="EMBL/GenBank/DDBJ databases">
        <title>Talaromyces atroroseus IBT 11181 draft genome.</title>
        <authorList>
            <person name="Rasmussen K.B."/>
            <person name="Rasmussen S."/>
            <person name="Petersen B."/>
            <person name="Sicheritz-Ponten T."/>
            <person name="Mortensen U.H."/>
            <person name="Thrane U."/>
        </authorList>
    </citation>
    <scope>NUCLEOTIDE SEQUENCE [LARGE SCALE GENOMIC DNA]</scope>
    <source>
        <strain evidence="5 6">IBT 11181</strain>
    </source>
</reference>
<dbReference type="InterPro" id="IPR036188">
    <property type="entry name" value="FAD/NAD-bd_sf"/>
</dbReference>
<comment type="caution">
    <text evidence="5">The sequence shown here is derived from an EMBL/GenBank/DDBJ whole genome shotgun (WGS) entry which is preliminary data.</text>
</comment>
<dbReference type="Pfam" id="PF07992">
    <property type="entry name" value="Pyr_redox_2"/>
    <property type="match status" value="1"/>
</dbReference>
<dbReference type="PANTHER" id="PTHR48105">
    <property type="entry name" value="THIOREDOXIN REDUCTASE 1-RELATED-RELATED"/>
    <property type="match status" value="1"/>
</dbReference>
<dbReference type="GeneID" id="31001311"/>
<accession>A0A1Q5QCG6</accession>
<dbReference type="STRING" id="1441469.A0A1Q5QCG6"/>
<dbReference type="InterPro" id="IPR050097">
    <property type="entry name" value="Ferredoxin-NADP_redctase_2"/>
</dbReference>
<evidence type="ECO:0000256" key="2">
    <source>
        <dbReference type="ARBA" id="ARBA00022630"/>
    </source>
</evidence>
<dbReference type="PRINTS" id="PR00368">
    <property type="entry name" value="FADPNR"/>
</dbReference>
<feature type="domain" description="FAD/NAD(P)-binding" evidence="4">
    <location>
        <begin position="2"/>
        <end position="136"/>
    </location>
</feature>
<dbReference type="RefSeq" id="XP_020123620.1">
    <property type="nucleotide sequence ID" value="XM_020261233.1"/>
</dbReference>
<proteinExistence type="inferred from homology"/>
<dbReference type="SUPFAM" id="SSF51905">
    <property type="entry name" value="FAD/NAD(P)-binding domain"/>
    <property type="match status" value="1"/>
</dbReference>
<dbReference type="GO" id="GO:0097237">
    <property type="term" value="P:cellular response to toxic substance"/>
    <property type="evidence" value="ECO:0007669"/>
    <property type="project" value="UniProtKB-ARBA"/>
</dbReference>
<dbReference type="OrthoDB" id="10260355at2759"/>
<evidence type="ECO:0000313" key="5">
    <source>
        <dbReference type="EMBL" id="OKL63499.1"/>
    </source>
</evidence>
<keyword evidence="2" id="KW-0285">Flavoprotein</keyword>